<gene>
    <name evidence="2" type="ORF">DMC30DRAFT_405270</name>
</gene>
<protein>
    <submittedName>
        <fullName evidence="2">Uncharacterized protein</fullName>
    </submittedName>
</protein>
<comment type="caution">
    <text evidence="2">The sequence shown here is derived from an EMBL/GenBank/DDBJ whole genome shotgun (WGS) entry which is preliminary data.</text>
</comment>
<evidence type="ECO:0000256" key="1">
    <source>
        <dbReference type="SAM" id="MobiDB-lite"/>
    </source>
</evidence>
<proteinExistence type="predicted"/>
<accession>A0A5C5FMZ5</accession>
<organism evidence="2 3">
    <name type="scientific">Rhodotorula diobovata</name>
    <dbReference type="NCBI Taxonomy" id="5288"/>
    <lineage>
        <taxon>Eukaryota</taxon>
        <taxon>Fungi</taxon>
        <taxon>Dikarya</taxon>
        <taxon>Basidiomycota</taxon>
        <taxon>Pucciniomycotina</taxon>
        <taxon>Microbotryomycetes</taxon>
        <taxon>Sporidiobolales</taxon>
        <taxon>Sporidiobolaceae</taxon>
        <taxon>Rhodotorula</taxon>
    </lineage>
</organism>
<feature type="compositionally biased region" description="Polar residues" evidence="1">
    <location>
        <begin position="16"/>
        <end position="34"/>
    </location>
</feature>
<feature type="compositionally biased region" description="Basic residues" evidence="1">
    <location>
        <begin position="126"/>
        <end position="143"/>
    </location>
</feature>
<feature type="region of interest" description="Disordered" evidence="1">
    <location>
        <begin position="122"/>
        <end position="176"/>
    </location>
</feature>
<name>A0A5C5FMZ5_9BASI</name>
<dbReference type="EMBL" id="SOZI01000185">
    <property type="protein sequence ID" value="TNY17652.1"/>
    <property type="molecule type" value="Genomic_DNA"/>
</dbReference>
<evidence type="ECO:0000313" key="2">
    <source>
        <dbReference type="EMBL" id="TNY17652.1"/>
    </source>
</evidence>
<feature type="compositionally biased region" description="Pro residues" evidence="1">
    <location>
        <begin position="37"/>
        <end position="48"/>
    </location>
</feature>
<keyword evidence="3" id="KW-1185">Reference proteome</keyword>
<evidence type="ECO:0000313" key="3">
    <source>
        <dbReference type="Proteomes" id="UP000311382"/>
    </source>
</evidence>
<sequence length="187" mass="21695">MRLRLTGTRWFKDSRPSSPSGLTRSRCLTTLSHSPTRPCPRLRPPPLPTSTLPRQALLTLRRRCRRPFIRCLRTQSCAATLPRIRTRRPHRSIQPSPTRLSPTSMQHWQASHALRVRGLHTTPSLHTRRSSWRVRSPRARSGRRSTSPRMTGSCRSRKRYSTESRRSRTTCAPASWQPPMRWRCAST</sequence>
<reference evidence="2 3" key="1">
    <citation type="submission" date="2019-03" db="EMBL/GenBank/DDBJ databases">
        <title>Rhodosporidium diobovatum UCD-FST 08-225 genome sequencing, assembly, and annotation.</title>
        <authorList>
            <person name="Fakankun I.U."/>
            <person name="Fristensky B."/>
            <person name="Levin D.B."/>
        </authorList>
    </citation>
    <scope>NUCLEOTIDE SEQUENCE [LARGE SCALE GENOMIC DNA]</scope>
    <source>
        <strain evidence="2 3">UCD-FST 08-225</strain>
    </source>
</reference>
<dbReference type="AlphaFoldDB" id="A0A5C5FMZ5"/>
<feature type="region of interest" description="Disordered" evidence="1">
    <location>
        <begin position="1"/>
        <end position="51"/>
    </location>
</feature>
<dbReference type="Proteomes" id="UP000311382">
    <property type="component" value="Unassembled WGS sequence"/>
</dbReference>